<organism evidence="8 9">
    <name type="scientific">Arsenicibacter rosenii</name>
    <dbReference type="NCBI Taxonomy" id="1750698"/>
    <lineage>
        <taxon>Bacteria</taxon>
        <taxon>Pseudomonadati</taxon>
        <taxon>Bacteroidota</taxon>
        <taxon>Cytophagia</taxon>
        <taxon>Cytophagales</taxon>
        <taxon>Spirosomataceae</taxon>
        <taxon>Arsenicibacter</taxon>
    </lineage>
</organism>
<dbReference type="GO" id="GO:0046872">
    <property type="term" value="F:metal ion binding"/>
    <property type="evidence" value="ECO:0007669"/>
    <property type="project" value="UniProtKB-KW"/>
</dbReference>
<dbReference type="SUPFAM" id="SSF46626">
    <property type="entry name" value="Cytochrome c"/>
    <property type="match status" value="2"/>
</dbReference>
<evidence type="ECO:0000256" key="2">
    <source>
        <dbReference type="ARBA" id="ARBA00022617"/>
    </source>
</evidence>
<keyword evidence="9" id="KW-1185">Reference proteome</keyword>
<dbReference type="GO" id="GO:0020037">
    <property type="term" value="F:heme binding"/>
    <property type="evidence" value="ECO:0007669"/>
    <property type="project" value="InterPro"/>
</dbReference>
<evidence type="ECO:0000313" key="8">
    <source>
        <dbReference type="EMBL" id="OIN58300.1"/>
    </source>
</evidence>
<proteinExistence type="predicted"/>
<dbReference type="GO" id="GO:0030313">
    <property type="term" value="C:cell envelope"/>
    <property type="evidence" value="ECO:0007669"/>
    <property type="project" value="UniProtKB-SubCell"/>
</dbReference>
<keyword evidence="5 6" id="KW-0408">Iron</keyword>
<name>A0A1S2VIS1_9BACT</name>
<dbReference type="Proteomes" id="UP000181790">
    <property type="component" value="Unassembled WGS sequence"/>
</dbReference>
<dbReference type="PROSITE" id="PS51007">
    <property type="entry name" value="CYTC"/>
    <property type="match status" value="1"/>
</dbReference>
<dbReference type="Pfam" id="PF03150">
    <property type="entry name" value="CCP_MauG"/>
    <property type="match status" value="1"/>
</dbReference>
<comment type="subcellular location">
    <subcellularLocation>
        <location evidence="1">Cell envelope</location>
    </subcellularLocation>
</comment>
<evidence type="ECO:0000256" key="3">
    <source>
        <dbReference type="ARBA" id="ARBA00022723"/>
    </source>
</evidence>
<evidence type="ECO:0000256" key="1">
    <source>
        <dbReference type="ARBA" id="ARBA00004196"/>
    </source>
</evidence>
<accession>A0A1S2VIS1</accession>
<dbReference type="PANTHER" id="PTHR30600">
    <property type="entry name" value="CYTOCHROME C PEROXIDASE-RELATED"/>
    <property type="match status" value="1"/>
</dbReference>
<evidence type="ECO:0000259" key="7">
    <source>
        <dbReference type="PROSITE" id="PS51007"/>
    </source>
</evidence>
<dbReference type="GO" id="GO:0009055">
    <property type="term" value="F:electron transfer activity"/>
    <property type="evidence" value="ECO:0007669"/>
    <property type="project" value="InterPro"/>
</dbReference>
<dbReference type="AlphaFoldDB" id="A0A1S2VIS1"/>
<keyword evidence="2 6" id="KW-0349">Heme</keyword>
<evidence type="ECO:0000256" key="6">
    <source>
        <dbReference type="PROSITE-ProRule" id="PRU00433"/>
    </source>
</evidence>
<dbReference type="InterPro" id="IPR051395">
    <property type="entry name" value="Cytochrome_c_Peroxidase/MauG"/>
</dbReference>
<evidence type="ECO:0000256" key="5">
    <source>
        <dbReference type="ARBA" id="ARBA00023004"/>
    </source>
</evidence>
<dbReference type="InterPro" id="IPR036909">
    <property type="entry name" value="Cyt_c-like_dom_sf"/>
</dbReference>
<sequence length="457" mass="49118">MKKQILPGVIAVPGIAILLMACQPSSDLTQKGPLDDKLETLIDQASSGQGKAFYQLPESTDYTRIPQDPKNPVTAEKVALGELLFHETALSQHPMKIISFGTYSCASCHHAKAGFQACVPQGIGDGGVGFGQNGEARAINSQYQGSEVDVQPVRSPSALNIAYQTNILWNGQFGATGVNTGTEAAWTKGTPKEKNTLGFQGVETQAIAGQDVHRLNMKASAFQGNATYKELFKKAFNDNWTNDAQTAINAGMAIAAYERTLLSTRAPFQRWLKGEAGALSSEEKEGAILFFGKAGCAQCHNGPALNTMKFYALGMSDLTDGAPSGKAVVVQADPTKAEHKGRGGFTGRAEDMYKFKVPQLYNLKDSPFYGHGASFRTIEEVITYKNAAVAQNANVPKTQLAAEFKPLNLSTADMQKIASFIRNGLYDPELMRYVPKSLPSGAAFPNNDPVSRSQLGF</sequence>
<reference evidence="8 9" key="1">
    <citation type="submission" date="2016-10" db="EMBL/GenBank/DDBJ databases">
        <title>Arsenicibacter rosenii gen. nov., sp. nov., an efficient arsenic-methylating bacterium isolated from an arsenic-contaminated paddy soil.</title>
        <authorList>
            <person name="Huang K."/>
        </authorList>
    </citation>
    <scope>NUCLEOTIDE SEQUENCE [LARGE SCALE GENOMIC DNA]</scope>
    <source>
        <strain evidence="8 9">SM-1</strain>
    </source>
</reference>
<keyword evidence="3 6" id="KW-0479">Metal-binding</keyword>
<protein>
    <submittedName>
        <fullName evidence="8">Cytochrome-c peroxidase</fullName>
    </submittedName>
</protein>
<dbReference type="InterPro" id="IPR004852">
    <property type="entry name" value="Di-haem_cyt_c_peroxidsae"/>
</dbReference>
<evidence type="ECO:0000313" key="9">
    <source>
        <dbReference type="Proteomes" id="UP000181790"/>
    </source>
</evidence>
<dbReference type="RefSeq" id="WP_071503972.1">
    <property type="nucleotide sequence ID" value="NZ_MORL01000007.1"/>
</dbReference>
<gene>
    <name evidence="8" type="ORF">BLX24_14985</name>
</gene>
<keyword evidence="8" id="KW-0575">Peroxidase</keyword>
<dbReference type="PROSITE" id="PS51257">
    <property type="entry name" value="PROKAR_LIPOPROTEIN"/>
    <property type="match status" value="1"/>
</dbReference>
<dbReference type="OrthoDB" id="9805202at2"/>
<dbReference type="EMBL" id="MORL01000007">
    <property type="protein sequence ID" value="OIN58300.1"/>
    <property type="molecule type" value="Genomic_DNA"/>
</dbReference>
<comment type="caution">
    <text evidence="8">The sequence shown here is derived from an EMBL/GenBank/DDBJ whole genome shotgun (WGS) entry which is preliminary data.</text>
</comment>
<feature type="domain" description="Cytochrome c" evidence="7">
    <location>
        <begin position="281"/>
        <end position="425"/>
    </location>
</feature>
<dbReference type="GO" id="GO:0004130">
    <property type="term" value="F:cytochrome-c peroxidase activity"/>
    <property type="evidence" value="ECO:0007669"/>
    <property type="project" value="TreeGrafter"/>
</dbReference>
<evidence type="ECO:0000256" key="4">
    <source>
        <dbReference type="ARBA" id="ARBA00023002"/>
    </source>
</evidence>
<dbReference type="InterPro" id="IPR009056">
    <property type="entry name" value="Cyt_c-like_dom"/>
</dbReference>
<keyword evidence="4" id="KW-0560">Oxidoreductase</keyword>
<dbReference type="Gene3D" id="1.10.760.10">
    <property type="entry name" value="Cytochrome c-like domain"/>
    <property type="match status" value="2"/>
</dbReference>